<evidence type="ECO:0000256" key="13">
    <source>
        <dbReference type="ARBA" id="ARBA00022853"/>
    </source>
</evidence>
<name>A0A6J2XHK3_SITOR</name>
<feature type="compositionally biased region" description="Low complexity" evidence="23">
    <location>
        <begin position="392"/>
        <end position="429"/>
    </location>
</feature>
<keyword evidence="8" id="KW-0964">Secreted</keyword>
<evidence type="ECO:0000256" key="10">
    <source>
        <dbReference type="ARBA" id="ARBA00022703"/>
    </source>
</evidence>
<dbReference type="PROSITE" id="PS50053">
    <property type="entry name" value="UBIQUITIN_2"/>
    <property type="match status" value="1"/>
</dbReference>
<dbReference type="InterPro" id="IPR019954">
    <property type="entry name" value="Ubiquitin_CS"/>
</dbReference>
<dbReference type="PROSITE" id="PS00299">
    <property type="entry name" value="UBIQUITIN_1"/>
    <property type="match status" value="1"/>
</dbReference>
<feature type="region of interest" description="Disordered" evidence="23">
    <location>
        <begin position="1202"/>
        <end position="1223"/>
    </location>
</feature>
<dbReference type="GO" id="GO:0002376">
    <property type="term" value="P:immune system process"/>
    <property type="evidence" value="ECO:0007669"/>
    <property type="project" value="UniProtKB-KW"/>
</dbReference>
<dbReference type="GO" id="GO:0031593">
    <property type="term" value="F:polyubiquitin modification-dependent protein binding"/>
    <property type="evidence" value="ECO:0007669"/>
    <property type="project" value="TreeGrafter"/>
</dbReference>
<keyword evidence="25" id="KW-1185">Reference proteome</keyword>
<feature type="compositionally biased region" description="Pro residues" evidence="23">
    <location>
        <begin position="492"/>
        <end position="508"/>
    </location>
</feature>
<evidence type="ECO:0000256" key="14">
    <source>
        <dbReference type="ARBA" id="ARBA00022859"/>
    </source>
</evidence>
<dbReference type="GO" id="GO:0030154">
    <property type="term" value="P:cell differentiation"/>
    <property type="evidence" value="ECO:0007669"/>
    <property type="project" value="UniProtKB-KW"/>
</dbReference>
<feature type="region of interest" description="Disordered" evidence="23">
    <location>
        <begin position="462"/>
        <end position="532"/>
    </location>
</feature>
<proteinExistence type="predicted"/>
<comment type="subcellular location">
    <subcellularLocation>
        <location evidence="3">Cytoplasm</location>
        <location evidence="3">Cytosol</location>
    </subcellularLocation>
    <subcellularLocation>
        <location evidence="2">Nucleus</location>
    </subcellularLocation>
    <subcellularLocation>
        <location evidence="4">Secreted</location>
        <location evidence="4">Extracellular exosome</location>
    </subcellularLocation>
</comment>
<dbReference type="SMART" id="SM00213">
    <property type="entry name" value="UBQ"/>
    <property type="match status" value="1"/>
</dbReference>
<dbReference type="InParanoid" id="A0A6J2XHK3"/>
<feature type="compositionally biased region" description="Polar residues" evidence="23">
    <location>
        <begin position="612"/>
        <end position="626"/>
    </location>
</feature>
<keyword evidence="12" id="KW-0221">Differentiation</keyword>
<feature type="compositionally biased region" description="Low complexity" evidence="23">
    <location>
        <begin position="215"/>
        <end position="242"/>
    </location>
</feature>
<keyword evidence="10" id="KW-0053">Apoptosis</keyword>
<dbReference type="GeneID" id="115878160"/>
<evidence type="ECO:0000256" key="11">
    <source>
        <dbReference type="ARBA" id="ARBA00022737"/>
    </source>
</evidence>
<keyword evidence="11" id="KW-0677">Repeat</keyword>
<protein>
    <recommendedName>
        <fullName evidence="5">Large proline-rich protein BAG6</fullName>
    </recommendedName>
    <alternativeName>
        <fullName evidence="20">BCL2-associated athanogene 6</fullName>
    </alternativeName>
    <alternativeName>
        <fullName evidence="19">HLA-B-associated transcript 3</fullName>
    </alternativeName>
</protein>
<dbReference type="CDD" id="cd01809">
    <property type="entry name" value="Ubl_BAG6"/>
    <property type="match status" value="1"/>
</dbReference>
<comment type="function">
    <text evidence="21">Involved in DNA damage-induced apoptosis: following DNA damage, accumulates in the nucleus and forms a complex with p300/EP300, enhancing p300/EP300-mediated p53/TP53 acetylation leading to increase p53/TP53 transcriptional activity. When nuclear, may also act as a component of some chromatin regulator complex that regulates histone 3 'Lys-4' dimethylation (H3K4me2).</text>
</comment>
<evidence type="ECO:0000256" key="19">
    <source>
        <dbReference type="ARBA" id="ARBA00029739"/>
    </source>
</evidence>
<evidence type="ECO:0000256" key="20">
    <source>
        <dbReference type="ARBA" id="ARBA00030033"/>
    </source>
</evidence>
<dbReference type="RefSeq" id="XP_030750405.1">
    <property type="nucleotide sequence ID" value="XM_030894545.1"/>
</dbReference>
<evidence type="ECO:0000256" key="4">
    <source>
        <dbReference type="ARBA" id="ARBA00004550"/>
    </source>
</evidence>
<feature type="region of interest" description="Disordered" evidence="23">
    <location>
        <begin position="390"/>
        <end position="429"/>
    </location>
</feature>
<evidence type="ECO:0000259" key="24">
    <source>
        <dbReference type="PROSITE" id="PS50053"/>
    </source>
</evidence>
<evidence type="ECO:0000256" key="15">
    <source>
        <dbReference type="ARBA" id="ARBA00022871"/>
    </source>
</evidence>
<dbReference type="GO" id="GO:0071818">
    <property type="term" value="C:BAT3 complex"/>
    <property type="evidence" value="ECO:0007669"/>
    <property type="project" value="TreeGrafter"/>
</dbReference>
<evidence type="ECO:0000256" key="23">
    <source>
        <dbReference type="SAM" id="MobiDB-lite"/>
    </source>
</evidence>
<evidence type="ECO:0000256" key="9">
    <source>
        <dbReference type="ARBA" id="ARBA00022553"/>
    </source>
</evidence>
<feature type="compositionally biased region" description="Low complexity" evidence="23">
    <location>
        <begin position="252"/>
        <end position="272"/>
    </location>
</feature>
<feature type="region of interest" description="Disordered" evidence="23">
    <location>
        <begin position="762"/>
        <end position="795"/>
    </location>
</feature>
<evidence type="ECO:0000256" key="8">
    <source>
        <dbReference type="ARBA" id="ARBA00022525"/>
    </source>
</evidence>
<dbReference type="Proteomes" id="UP000504635">
    <property type="component" value="Unplaced"/>
</dbReference>
<reference evidence="26" key="1">
    <citation type="submission" date="2025-08" db="UniProtKB">
        <authorList>
            <consortium name="RefSeq"/>
        </authorList>
    </citation>
    <scope>IDENTIFICATION</scope>
    <source>
        <tissue evidence="26">Gonads</tissue>
    </source>
</reference>
<feature type="compositionally biased region" description="Low complexity" evidence="23">
    <location>
        <begin position="509"/>
        <end position="523"/>
    </location>
</feature>
<dbReference type="GO" id="GO:0007283">
    <property type="term" value="P:spermatogenesis"/>
    <property type="evidence" value="ECO:0007669"/>
    <property type="project" value="UniProtKB-KW"/>
</dbReference>
<dbReference type="GO" id="GO:0006915">
    <property type="term" value="P:apoptotic process"/>
    <property type="evidence" value="ECO:0007669"/>
    <property type="project" value="UniProtKB-KW"/>
</dbReference>
<keyword evidence="9" id="KW-0597">Phosphoprotein</keyword>
<feature type="domain" description="Ubiquitin-like" evidence="24">
    <location>
        <begin position="2"/>
        <end position="63"/>
    </location>
</feature>
<feature type="region of interest" description="Disordered" evidence="23">
    <location>
        <begin position="586"/>
        <end position="645"/>
    </location>
</feature>
<dbReference type="GO" id="GO:0036503">
    <property type="term" value="P:ERAD pathway"/>
    <property type="evidence" value="ECO:0007669"/>
    <property type="project" value="TreeGrafter"/>
</dbReference>
<feature type="region of interest" description="Disordered" evidence="23">
    <location>
        <begin position="681"/>
        <end position="714"/>
    </location>
</feature>
<keyword evidence="17" id="KW-0143">Chaperone</keyword>
<keyword evidence="13" id="KW-0156">Chromatin regulator</keyword>
<evidence type="ECO:0000256" key="21">
    <source>
        <dbReference type="ARBA" id="ARBA00046003"/>
    </source>
</evidence>
<feature type="compositionally biased region" description="Polar residues" evidence="23">
    <location>
        <begin position="1212"/>
        <end position="1223"/>
    </location>
</feature>
<dbReference type="Pfam" id="PF00240">
    <property type="entry name" value="ubiquitin"/>
    <property type="match status" value="1"/>
</dbReference>
<keyword evidence="7" id="KW-0963">Cytoplasm</keyword>
<feature type="region of interest" description="Disordered" evidence="23">
    <location>
        <begin position="213"/>
        <end position="278"/>
    </location>
</feature>
<dbReference type="KEGG" id="soy:115878160"/>
<evidence type="ECO:0000256" key="3">
    <source>
        <dbReference type="ARBA" id="ARBA00004514"/>
    </source>
</evidence>
<evidence type="ECO:0000256" key="5">
    <source>
        <dbReference type="ARBA" id="ARBA00021614"/>
    </source>
</evidence>
<dbReference type="OrthoDB" id="1885901at2759"/>
<dbReference type="GO" id="GO:0005576">
    <property type="term" value="C:extracellular region"/>
    <property type="evidence" value="ECO:0007669"/>
    <property type="project" value="UniProtKB-SubCell"/>
</dbReference>
<dbReference type="Gene3D" id="3.10.20.90">
    <property type="entry name" value="Phosphatidylinositol 3-kinase Catalytic Subunit, Chain A, domain 1"/>
    <property type="match status" value="1"/>
</dbReference>
<feature type="compositionally biased region" description="Low complexity" evidence="23">
    <location>
        <begin position="586"/>
        <end position="611"/>
    </location>
</feature>
<evidence type="ECO:0000313" key="26">
    <source>
        <dbReference type="RefSeq" id="XP_030750405.1"/>
    </source>
</evidence>
<dbReference type="InterPro" id="IPR029071">
    <property type="entry name" value="Ubiquitin-like_domsf"/>
</dbReference>
<feature type="region of interest" description="Disordered" evidence="23">
    <location>
        <begin position="156"/>
        <end position="181"/>
    </location>
</feature>
<dbReference type="GO" id="GO:0005634">
    <property type="term" value="C:nucleus"/>
    <property type="evidence" value="ECO:0007669"/>
    <property type="project" value="UniProtKB-SubCell"/>
</dbReference>
<keyword evidence="15" id="KW-0744">Spermatogenesis</keyword>
<dbReference type="SUPFAM" id="SSF54236">
    <property type="entry name" value="Ubiquitin-like"/>
    <property type="match status" value="1"/>
</dbReference>
<evidence type="ECO:0000256" key="2">
    <source>
        <dbReference type="ARBA" id="ARBA00004123"/>
    </source>
</evidence>
<organism evidence="25 26">
    <name type="scientific">Sitophilus oryzae</name>
    <name type="common">Rice weevil</name>
    <name type="synonym">Curculio oryzae</name>
    <dbReference type="NCBI Taxonomy" id="7048"/>
    <lineage>
        <taxon>Eukaryota</taxon>
        <taxon>Metazoa</taxon>
        <taxon>Ecdysozoa</taxon>
        <taxon>Arthropoda</taxon>
        <taxon>Hexapoda</taxon>
        <taxon>Insecta</taxon>
        <taxon>Pterygota</taxon>
        <taxon>Neoptera</taxon>
        <taxon>Endopterygota</taxon>
        <taxon>Coleoptera</taxon>
        <taxon>Polyphaga</taxon>
        <taxon>Cucujiformia</taxon>
        <taxon>Curculionidae</taxon>
        <taxon>Dryophthorinae</taxon>
        <taxon>Sitophilus</taxon>
    </lineage>
</organism>
<comment type="subunit">
    <text evidence="22">Component of the BAG6/BAT3 complex, also named BAT3 complex, at least composed of BAG6, UBL4A and GET4/TRC35. Interacts with GET4; the interaction is direct and localizes BAG6 in the cytosol. Interacts with UBL4A; the interaction is direct and required for UBL4A protein stability. Interacts with AIFM1. Interacts with HSPA2. Interacts with CTCFL. Interacts with p300/EP300. Interacts (via ubiquitin-like domain) with RNF126; required for BAG6-dependent ubiquitination of proteins mislocalized to the cytosol. Interacts (via ubiquitin-like domain) with SGTA; SGTA competes with RNF126 by binding the same region of BAG6, thereby promoting deubiquitination of BAG6-target proteins and rescuing them from degradation. Interacts with ricin A chain. Interacts with VCP and AMFR; both form the VCP/p97-AMFR/gp78 complex. Interacts with SYVN1. Interacts with USP13; the interaction is direct and may mediate UBL4A deubiquitination. Interacts with ZFAND2B. Interacts with KPNA2. Interacts with UBQLN4.</text>
</comment>
<evidence type="ECO:0000256" key="16">
    <source>
        <dbReference type="ARBA" id="ARBA00022990"/>
    </source>
</evidence>
<evidence type="ECO:0000256" key="6">
    <source>
        <dbReference type="ARBA" id="ARBA00022448"/>
    </source>
</evidence>
<keyword evidence="18" id="KW-0539">Nucleus</keyword>
<evidence type="ECO:0000256" key="12">
    <source>
        <dbReference type="ARBA" id="ARBA00022782"/>
    </source>
</evidence>
<evidence type="ECO:0000256" key="1">
    <source>
        <dbReference type="ARBA" id="ARBA00002067"/>
    </source>
</evidence>
<accession>A0A6J2XHK3</accession>
<keyword evidence="16" id="KW-0007">Acetylation</keyword>
<keyword evidence="14" id="KW-0391">Immunity</keyword>
<dbReference type="FunCoup" id="A0A6J2XHK3">
    <property type="interactions" value="1264"/>
</dbReference>
<feature type="compositionally biased region" description="Acidic residues" evidence="23">
    <location>
        <begin position="169"/>
        <end position="178"/>
    </location>
</feature>
<gene>
    <name evidence="26" type="primary">LOC115878160</name>
</gene>
<evidence type="ECO:0000256" key="17">
    <source>
        <dbReference type="ARBA" id="ARBA00023186"/>
    </source>
</evidence>
<dbReference type="PANTHER" id="PTHR15204:SF0">
    <property type="entry name" value="LARGE PROLINE-RICH PROTEIN BAG6"/>
    <property type="match status" value="1"/>
</dbReference>
<evidence type="ECO:0000313" key="25">
    <source>
        <dbReference type="Proteomes" id="UP000504635"/>
    </source>
</evidence>
<feature type="region of interest" description="Disordered" evidence="23">
    <location>
        <begin position="74"/>
        <end position="97"/>
    </location>
</feature>
<evidence type="ECO:0000256" key="18">
    <source>
        <dbReference type="ARBA" id="ARBA00023242"/>
    </source>
</evidence>
<dbReference type="PANTHER" id="PTHR15204">
    <property type="entry name" value="LARGE PROLINE-RICH PROTEIN BAG6"/>
    <property type="match status" value="1"/>
</dbReference>
<evidence type="ECO:0000256" key="22">
    <source>
        <dbReference type="ARBA" id="ARBA00046936"/>
    </source>
</evidence>
<dbReference type="GO" id="GO:0006325">
    <property type="term" value="P:chromatin organization"/>
    <property type="evidence" value="ECO:0007669"/>
    <property type="project" value="UniProtKB-KW"/>
</dbReference>
<comment type="function">
    <text evidence="1">Released extracellularly via exosomes, it is a ligand of the natural killer/NK cells receptor NCR3 and stimulates NK cells cytotoxicity. It may thereby trigger NK cells cytotoxicity against neighboring tumor cells and immature myeloid dendritic cells (DC).</text>
</comment>
<dbReference type="InterPro" id="IPR021925">
    <property type="entry name" value="BAG6"/>
</dbReference>
<dbReference type="Pfam" id="PF12057">
    <property type="entry name" value="BAG6"/>
    <property type="match status" value="1"/>
</dbReference>
<evidence type="ECO:0000256" key="7">
    <source>
        <dbReference type="ARBA" id="ARBA00022490"/>
    </source>
</evidence>
<dbReference type="GO" id="GO:0051787">
    <property type="term" value="F:misfolded protein binding"/>
    <property type="evidence" value="ECO:0007669"/>
    <property type="project" value="TreeGrafter"/>
</dbReference>
<feature type="compositionally biased region" description="Low complexity" evidence="23">
    <location>
        <begin position="467"/>
        <end position="491"/>
    </location>
</feature>
<sequence>MINVTVKTLDSQNHEFSVEDAITVEQFKREIESVVNIAADRQRIIYCGRVLQDTSKLKDYDVDGKVVHLVQRAPPSAANRHGRSVTPPPDFNRSQGPFRAFDRIGNTVYMGMGSMTFPQGHIIDPQQMIPPRATHTLIASRLNVARRMLRNAENIIRRLENPTSSTEQAPEEQPEEEMTPVIEARVIVPTNGDQPIDETVIANAVENTIFSEGVSNSQATTSNNTTSNENNEASSEQQSSTSVPDASAPRPSSAETSNSENNTDSSQQQNENTARRSRAPEMAELLTTLNQLQVRFAPFLARYQAFMQEDPQVPQENVQQTHEMLNRVSQVLHLLGHAYHSLSDIMINVEQPPPRLLYCRPILIQHSAVVQAGIPIQVEAQINLSADRAGVSSTTPASNATSGATAGATNTNSAPNATASTGSTTGLLSGPSITVQPGFVEVPFMPPGSMRVITAPLEIRTVRARSRPPNNNNNQTPNATTANSAPSSTVPNPTPPASQAPPPAPPTNQPGQTPQTGPMQGNPFGPNNGNLEFFMEVTPEGITIDSLETALASSNQAANEFLRSGNLIHSLMQLVGSQLGGGLGQAAQAAQSQGQPTSTTTTDSSQASQGANGQAPNNSQSQARGNTQTNPTTATHTRSTPRPHVQMTQQAVQGGFDPFLPCYSHHVTHARGQRIIPMNQANRAESAASRDAASAQTSSTSTQTNQQRNSNAPPNLANLAAQFENVVRGFPAPFAQIPNFMEQNPQMFQSIAEVLSNVMRTDMHQQAAPQTPPQRGAPDGQGAPSPQPGTRNPINVRAGLLSGLFARNNGEEPTLDHYMQSLYPNSYVQGENTVSDFIMLMLRNLRVATDLSMLSNGNMAPLERQADAVRRFFTTEICGNDTSDIGIEHATERMASDFRSVIAALDVVRFRDDIDSTRTLENFFRQKLSTLIRVAVNSGTQSDGQNNANRGTFVTVVWRAVKELLALVLHCSLNGQQGVEEATEVYLANVNPALWEFVSGARTELLSAIRNMIRTSDVRAGDIQQYVIRKTQEPVNSRTLVNETAAMPRSHDVEAMDVDFANSPTGAEQPMVDSAMKVENTEPLPNVVWGSEPWHRHTPEEWVPIITRDVPRQRRQNSQAPFSDAYLAGMPSKRRKLINQPKIEGNFSQVISETVREAVTATGLTSAAPLDTVAEAAGQSVEIQTAFSSLLRSTVHANLRDNEDFTPDRFPNTANYFNGTPPE</sequence>
<dbReference type="AlphaFoldDB" id="A0A6J2XHK3"/>
<dbReference type="InterPro" id="IPR000626">
    <property type="entry name" value="Ubiquitin-like_dom"/>
</dbReference>
<keyword evidence="6" id="KW-0813">Transport</keyword>
<feature type="compositionally biased region" description="Low complexity" evidence="23">
    <location>
        <begin position="627"/>
        <end position="637"/>
    </location>
</feature>